<sequence length="186" mass="21958">MIISNGLKLWLNATVSKSKDWMNLYTHSGDSKYLEPLIQQFNPILFKYLRHQISEQDAADICQKTWLKIIEKRHLYKEQTQFKAWLFNIARNLMIDELRRQKKYLDCDTTEISITTHHDVEDTQVNAFRAALAKISFEQKEALTLQFEGFSLEQIANITQTEIETVKSRLRYAKKHLSKLLPEEHS</sequence>
<evidence type="ECO:0000256" key="5">
    <source>
        <dbReference type="ARBA" id="ARBA00023163"/>
    </source>
</evidence>
<keyword evidence="4" id="KW-0238">DNA-binding</keyword>
<evidence type="ECO:0000313" key="8">
    <source>
        <dbReference type="EMBL" id="MER2491994.1"/>
    </source>
</evidence>
<keyword evidence="5" id="KW-0804">Transcription</keyword>
<dbReference type="InterPro" id="IPR013324">
    <property type="entry name" value="RNA_pol_sigma_r3/r4-like"/>
</dbReference>
<dbReference type="EMBL" id="JBELOE010000185">
    <property type="protein sequence ID" value="MER2491994.1"/>
    <property type="molecule type" value="Genomic_DNA"/>
</dbReference>
<dbReference type="InterPro" id="IPR013249">
    <property type="entry name" value="RNA_pol_sigma70_r4_t2"/>
</dbReference>
<reference evidence="8 9" key="1">
    <citation type="submission" date="2024-06" db="EMBL/GenBank/DDBJ databases">
        <authorList>
            <person name="Chen R.Y."/>
        </authorList>
    </citation>
    <scope>NUCLEOTIDE SEQUENCE [LARGE SCALE GENOMIC DNA]</scope>
    <source>
        <strain evidence="8 9">D2</strain>
    </source>
</reference>
<gene>
    <name evidence="8" type="ORF">ABS311_08865</name>
</gene>
<name>A0ABV1RGD7_9ALTE</name>
<dbReference type="InterPro" id="IPR036388">
    <property type="entry name" value="WH-like_DNA-bd_sf"/>
</dbReference>
<proteinExistence type="inferred from homology"/>
<dbReference type="Gene3D" id="1.10.10.10">
    <property type="entry name" value="Winged helix-like DNA-binding domain superfamily/Winged helix DNA-binding domain"/>
    <property type="match status" value="1"/>
</dbReference>
<protein>
    <submittedName>
        <fullName evidence="8">Sigma-70 family RNA polymerase sigma factor</fullName>
    </submittedName>
</protein>
<dbReference type="RefSeq" id="WP_143871865.1">
    <property type="nucleotide sequence ID" value="NZ_CP041660.1"/>
</dbReference>
<evidence type="ECO:0000259" key="6">
    <source>
        <dbReference type="Pfam" id="PF04542"/>
    </source>
</evidence>
<evidence type="ECO:0000259" key="7">
    <source>
        <dbReference type="Pfam" id="PF08281"/>
    </source>
</evidence>
<organism evidence="8 9">
    <name type="scientific">Catenovulum sediminis</name>
    <dbReference type="NCBI Taxonomy" id="1740262"/>
    <lineage>
        <taxon>Bacteria</taxon>
        <taxon>Pseudomonadati</taxon>
        <taxon>Pseudomonadota</taxon>
        <taxon>Gammaproteobacteria</taxon>
        <taxon>Alteromonadales</taxon>
        <taxon>Alteromonadaceae</taxon>
        <taxon>Catenovulum</taxon>
    </lineage>
</organism>
<dbReference type="NCBIfam" id="TIGR02937">
    <property type="entry name" value="sigma70-ECF"/>
    <property type="match status" value="1"/>
</dbReference>
<keyword evidence="3" id="KW-0731">Sigma factor</keyword>
<evidence type="ECO:0000256" key="2">
    <source>
        <dbReference type="ARBA" id="ARBA00023015"/>
    </source>
</evidence>
<keyword evidence="9" id="KW-1185">Reference proteome</keyword>
<dbReference type="Gene3D" id="1.10.1740.10">
    <property type="match status" value="1"/>
</dbReference>
<dbReference type="InterPro" id="IPR007627">
    <property type="entry name" value="RNA_pol_sigma70_r2"/>
</dbReference>
<dbReference type="InterPro" id="IPR013325">
    <property type="entry name" value="RNA_pol_sigma_r2"/>
</dbReference>
<dbReference type="Pfam" id="PF04542">
    <property type="entry name" value="Sigma70_r2"/>
    <property type="match status" value="1"/>
</dbReference>
<evidence type="ECO:0000256" key="1">
    <source>
        <dbReference type="ARBA" id="ARBA00010641"/>
    </source>
</evidence>
<feature type="domain" description="RNA polymerase sigma-70 region 2" evidence="6">
    <location>
        <begin position="37"/>
        <end position="103"/>
    </location>
</feature>
<dbReference type="SUPFAM" id="SSF88659">
    <property type="entry name" value="Sigma3 and sigma4 domains of RNA polymerase sigma factors"/>
    <property type="match status" value="1"/>
</dbReference>
<evidence type="ECO:0000313" key="9">
    <source>
        <dbReference type="Proteomes" id="UP001467690"/>
    </source>
</evidence>
<evidence type="ECO:0000256" key="4">
    <source>
        <dbReference type="ARBA" id="ARBA00023125"/>
    </source>
</evidence>
<dbReference type="PANTHER" id="PTHR43133:SF8">
    <property type="entry name" value="RNA POLYMERASE SIGMA FACTOR HI_1459-RELATED"/>
    <property type="match status" value="1"/>
</dbReference>
<feature type="domain" description="RNA polymerase sigma factor 70 region 4 type 2" evidence="7">
    <location>
        <begin position="127"/>
        <end position="177"/>
    </location>
</feature>
<comment type="caution">
    <text evidence="8">The sequence shown here is derived from an EMBL/GenBank/DDBJ whole genome shotgun (WGS) entry which is preliminary data.</text>
</comment>
<accession>A0ABV1RGD7</accession>
<comment type="similarity">
    <text evidence="1">Belongs to the sigma-70 factor family. ECF subfamily.</text>
</comment>
<dbReference type="SUPFAM" id="SSF88946">
    <property type="entry name" value="Sigma2 domain of RNA polymerase sigma factors"/>
    <property type="match status" value="1"/>
</dbReference>
<dbReference type="InterPro" id="IPR039425">
    <property type="entry name" value="RNA_pol_sigma-70-like"/>
</dbReference>
<dbReference type="PANTHER" id="PTHR43133">
    <property type="entry name" value="RNA POLYMERASE ECF-TYPE SIGMA FACTO"/>
    <property type="match status" value="1"/>
</dbReference>
<evidence type="ECO:0000256" key="3">
    <source>
        <dbReference type="ARBA" id="ARBA00023082"/>
    </source>
</evidence>
<dbReference type="Proteomes" id="UP001467690">
    <property type="component" value="Unassembled WGS sequence"/>
</dbReference>
<keyword evidence="2" id="KW-0805">Transcription regulation</keyword>
<dbReference type="InterPro" id="IPR014284">
    <property type="entry name" value="RNA_pol_sigma-70_dom"/>
</dbReference>
<dbReference type="Pfam" id="PF08281">
    <property type="entry name" value="Sigma70_r4_2"/>
    <property type="match status" value="1"/>
</dbReference>